<dbReference type="SUPFAM" id="SSF101447">
    <property type="entry name" value="Formin homology 2 domain (FH2 domain)"/>
    <property type="match status" value="1"/>
</dbReference>
<evidence type="ECO:0000256" key="1">
    <source>
        <dbReference type="SAM" id="MobiDB-lite"/>
    </source>
</evidence>
<feature type="region of interest" description="Disordered" evidence="1">
    <location>
        <begin position="921"/>
        <end position="970"/>
    </location>
</feature>
<reference evidence="2 3" key="1">
    <citation type="submission" date="2020-04" db="EMBL/GenBank/DDBJ databases">
        <title>Perkinsus olseni comparative genomics.</title>
        <authorList>
            <person name="Bogema D.R."/>
        </authorList>
    </citation>
    <scope>NUCLEOTIDE SEQUENCE [LARGE SCALE GENOMIC DNA]</scope>
    <source>
        <strain evidence="2">ATCC PRA-179</strain>
    </source>
</reference>
<feature type="compositionally biased region" description="Acidic residues" evidence="1">
    <location>
        <begin position="925"/>
        <end position="970"/>
    </location>
</feature>
<dbReference type="Gene3D" id="1.25.40.10">
    <property type="entry name" value="Tetratricopeptide repeat domain"/>
    <property type="match status" value="1"/>
</dbReference>
<sequence length="970" mass="105283">MPRSSTRASPVAAVPRTRPGSVIEHGGREAVRKAKADGRIPVKPPVVGIDQALLVLRYGLLQRFGSFRAAAEWFGHHYDGKMNLEEFKNTIAMMRPGDVPGRQSVLPPGVAPYELFGVMDSAGSGEIDLAALMQSYREVEFRGAARHTSPVTSYPRRSSVAQPESLRYDDAIVNAKQALRDATGAANSAGDALVELLLLSRAYAASSQHDLGAGFVDTLMLAYPVVGGEKTATIANLPLHVRASLECNIAEICEMYGKHLEAEAYYQKYITTVTRGFGAESLAAGDAFNLVACFQLKRSGESGSSGEHLSDALVLARKCLAIREKLLPYPSLHVADSHCNVALLARHLQDPGLAVKHLHKALAIREALFGLDSLPVADVKYSLGLALCALQQPPSQSAVGFLTAARAIRIRELGPKHTDSVLATEAVERAKRIIADLSLKGDGTIAPEAEFTKLEVDRQPIELPVIQLPAPDGVGWGVNPAAAALLAAHEIPLPQIDASGSPVWPIDFRSSGRPKPELPLVKHDGTPVRVGEAAAMVVNPCLVTTLHGPLSSGSRDSKGILTVAKVRLGSNSVGVDALNAKGQLIGYFECTVPVDSVNWDLGRHLRRLEEYMKHGDEQLTQDEWYEAFLFLSLDDPTLCSSMWDTDAWCAPLGRDLQLARSNPELLDYATAVRDLSSTIQLRLHCMYVNYFCTSSEKDRVLDDLKLVLEAARQLRESQKLSTILQVIVKVGRALKSEESDREGGAAQGLKSSWLPTRRTTIHSLRLSVVFDLVNIEGEHISLIEYLVQQLRDRRPSLLQFEDELDKVLLSGRVNVADVFDFLGRFRSIVGTLSTPAADTAASRSGEGALAEGLERSRSLGEQAMDEFDALASGIEQQTQGMLVHLGARDRGSTPILSDSWPTMLQNTLERIADLVNRMTNVANSMDEDDEEPSDEQDGSDPEGSDPEGSDYDEEVSEEESSGMESSDLDV</sequence>
<evidence type="ECO:0000313" key="3">
    <source>
        <dbReference type="Proteomes" id="UP000570595"/>
    </source>
</evidence>
<dbReference type="InterPro" id="IPR042201">
    <property type="entry name" value="FH2_Formin_sf"/>
</dbReference>
<dbReference type="OrthoDB" id="10332563at2759"/>
<dbReference type="AlphaFoldDB" id="A0A7J6L1G5"/>
<accession>A0A7J6L1G5</accession>
<feature type="region of interest" description="Disordered" evidence="1">
    <location>
        <begin position="1"/>
        <end position="22"/>
    </location>
</feature>
<dbReference type="SUPFAM" id="SSF48452">
    <property type="entry name" value="TPR-like"/>
    <property type="match status" value="1"/>
</dbReference>
<comment type="caution">
    <text evidence="2">The sequence shown here is derived from an EMBL/GenBank/DDBJ whole genome shotgun (WGS) entry which is preliminary data.</text>
</comment>
<dbReference type="Proteomes" id="UP000570595">
    <property type="component" value="Unassembled WGS sequence"/>
</dbReference>
<protein>
    <submittedName>
        <fullName evidence="2">Uncharacterized protein</fullName>
    </submittedName>
</protein>
<proteinExistence type="predicted"/>
<name>A0A7J6L1G5_PEROL</name>
<evidence type="ECO:0000313" key="2">
    <source>
        <dbReference type="EMBL" id="KAF4652699.1"/>
    </source>
</evidence>
<dbReference type="Gene3D" id="1.20.58.2220">
    <property type="entry name" value="Formin, FH2 domain"/>
    <property type="match status" value="1"/>
</dbReference>
<dbReference type="EMBL" id="JABAHT010000694">
    <property type="protein sequence ID" value="KAF4652699.1"/>
    <property type="molecule type" value="Genomic_DNA"/>
</dbReference>
<organism evidence="2 3">
    <name type="scientific">Perkinsus olseni</name>
    <name type="common">Perkinsus atlanticus</name>
    <dbReference type="NCBI Taxonomy" id="32597"/>
    <lineage>
        <taxon>Eukaryota</taxon>
        <taxon>Sar</taxon>
        <taxon>Alveolata</taxon>
        <taxon>Perkinsozoa</taxon>
        <taxon>Perkinsea</taxon>
        <taxon>Perkinsida</taxon>
        <taxon>Perkinsidae</taxon>
        <taxon>Perkinsus</taxon>
    </lineage>
</organism>
<dbReference type="InterPro" id="IPR011990">
    <property type="entry name" value="TPR-like_helical_dom_sf"/>
</dbReference>
<gene>
    <name evidence="2" type="ORF">FOZ61_009470</name>
</gene>